<dbReference type="EMBL" id="FOBB01000003">
    <property type="protein sequence ID" value="SEM14733.1"/>
    <property type="molecule type" value="Genomic_DNA"/>
</dbReference>
<feature type="domain" description="Calx-beta" evidence="7">
    <location>
        <begin position="1727"/>
        <end position="1836"/>
    </location>
</feature>
<evidence type="ECO:0000256" key="2">
    <source>
        <dbReference type="ARBA" id="ARBA00022737"/>
    </source>
</evidence>
<evidence type="ECO:0000256" key="4">
    <source>
        <dbReference type="ARBA" id="ARBA00023065"/>
    </source>
</evidence>
<dbReference type="Proteomes" id="UP000198984">
    <property type="component" value="Unassembled WGS sequence"/>
</dbReference>
<keyword evidence="4" id="KW-0406">Ion transport</keyword>
<dbReference type="GO" id="GO:0007154">
    <property type="term" value="P:cell communication"/>
    <property type="evidence" value="ECO:0007669"/>
    <property type="project" value="InterPro"/>
</dbReference>
<reference evidence="8 9" key="1">
    <citation type="submission" date="2016-10" db="EMBL/GenBank/DDBJ databases">
        <authorList>
            <person name="de Groot N.N."/>
        </authorList>
    </citation>
    <scope>NUCLEOTIDE SEQUENCE [LARGE SCALE GENOMIC DNA]</scope>
    <source>
        <strain evidence="8 9">DSM 21039</strain>
    </source>
</reference>
<dbReference type="PANTHER" id="PTHR11878">
    <property type="entry name" value="SODIUM/CALCIUM EXCHANGER"/>
    <property type="match status" value="1"/>
</dbReference>
<dbReference type="InterPro" id="IPR003644">
    <property type="entry name" value="Calx_beta"/>
</dbReference>
<proteinExistence type="predicted"/>
<sequence>MLVLSYTMKSNTRVVCAKAVQWLLRKLLVGALLLLAGSPVSAQVIETINETGGTIADPGLKIEVLADGSFRVYRLGMSQTYEGTDDPRGIATFIGMNQTFTSDPRQIKQVTWGFISPLSGLGTAASPWRVQMVGNVGDYRGVAQHTIICNLSYVKDLPYYILDYTVAAITDLLTTHANLYLAEHAVLDATTGDWSGNSVCTKGLGPDYPGPYGTVGVYRDDPCGSYPTGRSHVLRMKDGFTSFMATDAAGMTANIPENCILANIYNNTYDGTENGILVHKDMGDVFGGNVNAEKVYTARILSGYGSTMTDLDGVTGLDPLAPAVSRQLTIAFEKDTASGMEGDIRHSADNLKIKVYNGSNTQTIVVTAPLYVPVIAAPSGANPGIAGVDYECKRGIMIPPGSYNNTGQLISVDTSVMILGNTNLQNNRTMTLTLDNSVNNNLVKVNTSKNVLTYTIKDDESKSITLNMPVEVDEGQNASATVSLPSGVLAAADITVTLTRKTTSTASASDVVLPASVVIKQNTNSATFTFQAQSDKILEYLETLDVQADATVLGLPQTASASVNIKDRTYDDPANRVITMRPVPGITVTEPYNGGLQFSLPAGVTTDIPINITLGAMHADPQSTASVSDYTIASTAFSINSGNSVTIPFTVIDDNLAEGTEKLHVTATATDVLSRPYDFTPYDIQILDDDANALQIQPTAGQTEMTEGGAAVTFTVSLPAGTTASADIPLSITLSGEGTAADISALPDATFKIPSGANSATFTINALTDNLLEGDESLTLNGNSSDFTVKPYTIIIKDATWADPNNRKLQLSIASSAIKEGNNSALKVGFVNNIIAGKPIVVTLTHNTASVASATDYTLASTTITIPAGQREITVPGFITAQTDLILEKSESFTLDGASSDIPSLTVAADSADIDDATGDNAVNKVITIAAQQAVMNEGTGYTVTYSLPAGITTEVPIHITPKTGTGSTAVDADYTFTTIPPLDKGNPAVTGTINITADGLLEPDETLVLDGASADLPGITFTTASVTIKDLDYVAGMPITMTADNNTITEGSTTGALVTLSLPAGKKTTYDIPVTITKDAASTALDGEHTTLPTTVIIKQGTGSVTFPAAILASTDNLLEDDETIIINQSAVGFTGSNLTITIKDGSNPKITVQPQPYSAGNKVAEGSNYTVRIALAPGITPYKPFKVTLTAGSASTAAVTDYSGLPVTVTISPGQNFKDITLSAISDNIIEPLELIRLKGTASDFTGLTVDSLDVFIDDVTSKDPSNLQLRVVVDSTTLHEGNNAKVTIGFVKAAITASTNISIGIAPDASFSAGAADYTGVPASVVLPAGTNQMQLTLNMVADNLVEGTEQLQLKATVPAPYTVTSPAVITIPEAPVQVLALKTADAAEPSTNGAFVIKLTSTQMAGKDVNIAFTLGGTASSTDWKVVPATAVIKAGTNSITIPVNVTDDKLVEGDETVTLQLVSAKMGTITFPVDATLQTVTLKDDENNAAGRAMMIEKIGNAAEPSTKGSFRIRFSDPQLTVMRDVQVSYNAGGTAAAGSDYLTLPGTLTIPAGQNGVAVNITPIDDKLVEDTEFVHIQLANVTSTMTGITWPLSASSKIDVPIVDNDTMKLDLFSTPATVKEGEQVQITIKSPSINTKDIPVALKVIHDAARTITTSVGSLNGNGDTLTVILPAGSTEYTFTITSFDNTTNDDEGFINLQIVPDPSGNLIPNYVPGLASLINVIVEDNDPLDLSFNAPQYMVNEGNKPGESILMVEVKLSRAASRPVTLPYQFSKTAGVSFIGTAVPGTDYDSIVKPIEIEPGQLIGYIPISIIGDDIFERNDSFSIKLLQPSVFSGQNVPTVGTPDSAVCIIINDDPFCPTCDTDGDGVPDGKEDRNGNNDPTDDDADNDGIPNYLDLDSDNDGVPDSVEGWITDGRWVNDNKGKIRVHPAISPNADGMGNDAMYVENIEKYPKNEVVIFNRWGGTVYKTSNYNNQDNNFKGLNNGGKEVTDGSYFYLIYIYDETGKKEQYAGFIVIKRK</sequence>
<protein>
    <submittedName>
        <fullName evidence="8">Gliding motility-associated C-terminal domain-containing protein</fullName>
    </submittedName>
</protein>
<feature type="region of interest" description="Disordered" evidence="5">
    <location>
        <begin position="1870"/>
        <end position="1910"/>
    </location>
</feature>
<dbReference type="InterPro" id="IPR038081">
    <property type="entry name" value="CalX-like_sf"/>
</dbReference>
<keyword evidence="9" id="KW-1185">Reference proteome</keyword>
<organism evidence="8 9">
    <name type="scientific">Chitinophaga rupis</name>
    <dbReference type="NCBI Taxonomy" id="573321"/>
    <lineage>
        <taxon>Bacteria</taxon>
        <taxon>Pseudomonadati</taxon>
        <taxon>Bacteroidota</taxon>
        <taxon>Chitinophagia</taxon>
        <taxon>Chitinophagales</taxon>
        <taxon>Chitinophagaceae</taxon>
        <taxon>Chitinophaga</taxon>
    </lineage>
</organism>
<feature type="signal peptide" evidence="6">
    <location>
        <begin position="1"/>
        <end position="42"/>
    </location>
</feature>
<evidence type="ECO:0000259" key="7">
    <source>
        <dbReference type="SMART" id="SM00237"/>
    </source>
</evidence>
<feature type="domain" description="Calx-beta" evidence="7">
    <location>
        <begin position="1483"/>
        <end position="1584"/>
    </location>
</feature>
<dbReference type="SUPFAM" id="SSF141072">
    <property type="entry name" value="CalX-like"/>
    <property type="match status" value="7"/>
</dbReference>
<dbReference type="Pfam" id="PF03160">
    <property type="entry name" value="Calx-beta"/>
    <property type="match status" value="6"/>
</dbReference>
<name>A0A1H7VZS6_9BACT</name>
<dbReference type="Gene3D" id="2.60.40.2030">
    <property type="match status" value="5"/>
</dbReference>
<dbReference type="SUPFAM" id="SSF103647">
    <property type="entry name" value="TSP type-3 repeat"/>
    <property type="match status" value="1"/>
</dbReference>
<dbReference type="STRING" id="573321.SAMN04488505_103509"/>
<dbReference type="PANTHER" id="PTHR11878:SF65">
    <property type="entry name" value="NA_CA-EXCHANGE PROTEIN, ISOFORM G"/>
    <property type="match status" value="1"/>
</dbReference>
<evidence type="ECO:0000313" key="9">
    <source>
        <dbReference type="Proteomes" id="UP000198984"/>
    </source>
</evidence>
<keyword evidence="2" id="KW-0677">Repeat</keyword>
<keyword evidence="4" id="KW-0813">Transport</keyword>
<keyword evidence="1 6" id="KW-0732">Signal</keyword>
<evidence type="ECO:0000256" key="6">
    <source>
        <dbReference type="SAM" id="SignalP"/>
    </source>
</evidence>
<dbReference type="Pfam" id="PF13585">
    <property type="entry name" value="CHU_C"/>
    <property type="match status" value="1"/>
</dbReference>
<dbReference type="InterPro" id="IPR028974">
    <property type="entry name" value="TSP_type-3_rpt"/>
</dbReference>
<accession>A0A1H7VZS6</accession>
<dbReference type="InterPro" id="IPR051171">
    <property type="entry name" value="CaCA"/>
</dbReference>
<evidence type="ECO:0000256" key="5">
    <source>
        <dbReference type="SAM" id="MobiDB-lite"/>
    </source>
</evidence>
<evidence type="ECO:0000256" key="3">
    <source>
        <dbReference type="ARBA" id="ARBA00022837"/>
    </source>
</evidence>
<dbReference type="GO" id="GO:0005509">
    <property type="term" value="F:calcium ion binding"/>
    <property type="evidence" value="ECO:0007669"/>
    <property type="project" value="InterPro"/>
</dbReference>
<feature type="chain" id="PRO_5011593759" evidence="6">
    <location>
        <begin position="43"/>
        <end position="2027"/>
    </location>
</feature>
<gene>
    <name evidence="8" type="ORF">SAMN04488505_103509</name>
</gene>
<evidence type="ECO:0000313" key="8">
    <source>
        <dbReference type="EMBL" id="SEM14733.1"/>
    </source>
</evidence>
<dbReference type="SMART" id="SM00237">
    <property type="entry name" value="Calx_beta"/>
    <property type="match status" value="2"/>
</dbReference>
<dbReference type="GO" id="GO:0030001">
    <property type="term" value="P:metal ion transport"/>
    <property type="evidence" value="ECO:0007669"/>
    <property type="project" value="TreeGrafter"/>
</dbReference>
<dbReference type="OrthoDB" id="599434at2"/>
<dbReference type="GO" id="GO:0016020">
    <property type="term" value="C:membrane"/>
    <property type="evidence" value="ECO:0007669"/>
    <property type="project" value="InterPro"/>
</dbReference>
<keyword evidence="3" id="KW-0106">Calcium</keyword>
<evidence type="ECO:0000256" key="1">
    <source>
        <dbReference type="ARBA" id="ARBA00022729"/>
    </source>
</evidence>